<keyword evidence="5" id="KW-1185">Reference proteome</keyword>
<evidence type="ECO:0000259" key="3">
    <source>
        <dbReference type="Pfam" id="PF12907"/>
    </source>
</evidence>
<proteinExistence type="predicted"/>
<reference evidence="4 5" key="1">
    <citation type="journal article" date="2020" name="bioRxiv">
        <title>Metabolic contributions of an alphaproteobacterial endosymbiont in the apicomplexan Cardiosporidium cionae.</title>
        <authorList>
            <person name="Hunter E.S."/>
            <person name="Paight C.J."/>
            <person name="Lane C.E."/>
        </authorList>
    </citation>
    <scope>NUCLEOTIDE SEQUENCE [LARGE SCALE GENOMIC DNA]</scope>
    <source>
        <strain evidence="4">ESH_2018</strain>
    </source>
</reference>
<dbReference type="Pfam" id="PF04419">
    <property type="entry name" value="SERF-like_N"/>
    <property type="match status" value="1"/>
</dbReference>
<dbReference type="Pfam" id="PF12907">
    <property type="entry name" value="zf-met2"/>
    <property type="match status" value="1"/>
</dbReference>
<dbReference type="InterPro" id="IPR026939">
    <property type="entry name" value="ZNF706/At2g23090_sf"/>
</dbReference>
<dbReference type="InterPro" id="IPR007513">
    <property type="entry name" value="SERF-like_N"/>
</dbReference>
<evidence type="ECO:0000313" key="4">
    <source>
        <dbReference type="EMBL" id="KAF8822967.1"/>
    </source>
</evidence>
<dbReference type="InterPro" id="IPR039713">
    <property type="entry name" value="At2g23090-like"/>
</dbReference>
<evidence type="ECO:0000313" key="5">
    <source>
        <dbReference type="Proteomes" id="UP000823046"/>
    </source>
</evidence>
<dbReference type="PANTHER" id="PTHR33788">
    <property type="entry name" value="OS07G0114300 PROTEIN"/>
    <property type="match status" value="1"/>
</dbReference>
<dbReference type="SUPFAM" id="SSF118359">
    <property type="entry name" value="Expressed protein At2g23090/F21P24.15"/>
    <property type="match status" value="1"/>
</dbReference>
<dbReference type="PANTHER" id="PTHR33788:SF1">
    <property type="entry name" value="ZINC-BINDING PROTEIN"/>
    <property type="match status" value="1"/>
</dbReference>
<comment type="caution">
    <text evidence="4">The sequence shown here is derived from an EMBL/GenBank/DDBJ whole genome shotgun (WGS) entry which is preliminary data.</text>
</comment>
<evidence type="ECO:0000256" key="1">
    <source>
        <dbReference type="SAM" id="MobiDB-lite"/>
    </source>
</evidence>
<protein>
    <submittedName>
        <fullName evidence="4">Uncharacterized protein</fullName>
    </submittedName>
</protein>
<evidence type="ECO:0000259" key="2">
    <source>
        <dbReference type="Pfam" id="PF04419"/>
    </source>
</evidence>
<gene>
    <name evidence="4" type="ORF">IE077_004291</name>
</gene>
<dbReference type="InterPro" id="IPR039438">
    <property type="entry name" value="At2g23090-like_Znf"/>
</dbReference>
<feature type="domain" description="At2g23090-like zinc-binding" evidence="3">
    <location>
        <begin position="45"/>
        <end position="81"/>
    </location>
</feature>
<accession>A0ABQ7JG27</accession>
<dbReference type="EMBL" id="JADAQX010000010">
    <property type="protein sequence ID" value="KAF8822967.1"/>
    <property type="molecule type" value="Genomic_DNA"/>
</dbReference>
<dbReference type="Proteomes" id="UP000823046">
    <property type="component" value="Unassembled WGS sequence"/>
</dbReference>
<dbReference type="Gene3D" id="4.10.1050.10">
    <property type="entry name" value="At2g23090-like"/>
    <property type="match status" value="1"/>
</dbReference>
<feature type="region of interest" description="Disordered" evidence="1">
    <location>
        <begin position="1"/>
        <end position="34"/>
    </location>
</feature>
<name>A0ABQ7JG27_9APIC</name>
<sequence>MRKGRQSKMTRGNQREVDRLRAAKRASKTGAASTVKDREKNLSVICGICKQSFMCTVNRVTLNQHVESKHPKFGFEECFPHQDR</sequence>
<feature type="domain" description="Small EDRK-rich factor-like N-terminal" evidence="2">
    <location>
        <begin position="9"/>
        <end position="41"/>
    </location>
</feature>
<organism evidence="4 5">
    <name type="scientific">Cardiosporidium cionae</name>
    <dbReference type="NCBI Taxonomy" id="476202"/>
    <lineage>
        <taxon>Eukaryota</taxon>
        <taxon>Sar</taxon>
        <taxon>Alveolata</taxon>
        <taxon>Apicomplexa</taxon>
        <taxon>Aconoidasida</taxon>
        <taxon>Nephromycida</taxon>
        <taxon>Cardiosporidium</taxon>
    </lineage>
</organism>